<protein>
    <submittedName>
        <fullName evidence="3">Uncharacterized protein</fullName>
    </submittedName>
</protein>
<comment type="caution">
    <text evidence="3">The sequence shown here is derived from an EMBL/GenBank/DDBJ whole genome shotgun (WGS) entry which is preliminary data.</text>
</comment>
<evidence type="ECO:0000313" key="4">
    <source>
        <dbReference type="Proteomes" id="UP000664521"/>
    </source>
</evidence>
<accession>A0A8H3G720</accession>
<dbReference type="EMBL" id="CAJPDS010000104">
    <property type="protein sequence ID" value="CAF9937713.1"/>
    <property type="molecule type" value="Genomic_DNA"/>
</dbReference>
<keyword evidence="2" id="KW-0812">Transmembrane</keyword>
<keyword evidence="4" id="KW-1185">Reference proteome</keyword>
<name>A0A8H3G720_9LECA</name>
<keyword evidence="2" id="KW-0472">Membrane</keyword>
<dbReference type="Proteomes" id="UP000664521">
    <property type="component" value="Unassembled WGS sequence"/>
</dbReference>
<proteinExistence type="predicted"/>
<reference evidence="3" key="1">
    <citation type="submission" date="2021-03" db="EMBL/GenBank/DDBJ databases">
        <authorList>
            <person name="Tagirdzhanova G."/>
        </authorList>
    </citation>
    <scope>NUCLEOTIDE SEQUENCE</scope>
</reference>
<evidence type="ECO:0000256" key="1">
    <source>
        <dbReference type="SAM" id="MobiDB-lite"/>
    </source>
</evidence>
<gene>
    <name evidence="3" type="ORF">HETSPECPRED_000624</name>
</gene>
<dbReference type="AlphaFoldDB" id="A0A8H3G720"/>
<sequence>MPYTAIQAIFDDEQDVLIGNAIATFTTLAGGAIGISIGESILVSKLLSEVPKYTKSIPPQAVISSGALNLDTLTNSPVVIDGLRQAYGKAISAVMICATVAIGVSSLTTLGMRPLNLKVISREREAARATTPVKCSSSITVEPKPHEVSERAIPQCERKRSETS</sequence>
<keyword evidence="2" id="KW-1133">Transmembrane helix</keyword>
<dbReference type="OrthoDB" id="10021397at2759"/>
<feature type="compositionally biased region" description="Basic and acidic residues" evidence="1">
    <location>
        <begin position="143"/>
        <end position="164"/>
    </location>
</feature>
<feature type="region of interest" description="Disordered" evidence="1">
    <location>
        <begin position="136"/>
        <end position="164"/>
    </location>
</feature>
<evidence type="ECO:0000256" key="2">
    <source>
        <dbReference type="SAM" id="Phobius"/>
    </source>
</evidence>
<evidence type="ECO:0000313" key="3">
    <source>
        <dbReference type="EMBL" id="CAF9937713.1"/>
    </source>
</evidence>
<feature type="transmembrane region" description="Helical" evidence="2">
    <location>
        <begin position="90"/>
        <end position="112"/>
    </location>
</feature>
<organism evidence="3 4">
    <name type="scientific">Heterodermia speciosa</name>
    <dbReference type="NCBI Taxonomy" id="116794"/>
    <lineage>
        <taxon>Eukaryota</taxon>
        <taxon>Fungi</taxon>
        <taxon>Dikarya</taxon>
        <taxon>Ascomycota</taxon>
        <taxon>Pezizomycotina</taxon>
        <taxon>Lecanoromycetes</taxon>
        <taxon>OSLEUM clade</taxon>
        <taxon>Lecanoromycetidae</taxon>
        <taxon>Caliciales</taxon>
        <taxon>Physciaceae</taxon>
        <taxon>Heterodermia</taxon>
    </lineage>
</organism>